<organism evidence="5 6">
    <name type="scientific">Celeribacter baekdonensis</name>
    <dbReference type="NCBI Taxonomy" id="875171"/>
    <lineage>
        <taxon>Bacteria</taxon>
        <taxon>Pseudomonadati</taxon>
        <taxon>Pseudomonadota</taxon>
        <taxon>Alphaproteobacteria</taxon>
        <taxon>Rhodobacterales</taxon>
        <taxon>Roseobacteraceae</taxon>
        <taxon>Celeribacter</taxon>
    </lineage>
</organism>
<feature type="domain" description="ABC transporter" evidence="4">
    <location>
        <begin position="5"/>
        <end position="236"/>
    </location>
</feature>
<dbReference type="InterPro" id="IPR003593">
    <property type="entry name" value="AAA+_ATPase"/>
</dbReference>
<evidence type="ECO:0000313" key="6">
    <source>
        <dbReference type="Proteomes" id="UP000182284"/>
    </source>
</evidence>
<evidence type="ECO:0000256" key="3">
    <source>
        <dbReference type="ARBA" id="ARBA00022840"/>
    </source>
</evidence>
<dbReference type="CDD" id="cd03219">
    <property type="entry name" value="ABC_Mj1267_LivG_branched"/>
    <property type="match status" value="1"/>
</dbReference>
<dbReference type="GO" id="GO:1903806">
    <property type="term" value="P:L-isoleucine import across plasma membrane"/>
    <property type="evidence" value="ECO:0007669"/>
    <property type="project" value="TreeGrafter"/>
</dbReference>
<dbReference type="OrthoDB" id="9806149at2"/>
<name>A0A1G7Q997_9RHOB</name>
<sequence length="242" mass="25591">MTQIVTLKGVSKSFGALTVTDAVDLAVESGEALGIIGPNGAGKSTLFNLIGGALQPSEGRIYWQDHDITDLPAAQRCRLGIGRSFQIPHPFVGMTVYENLLTAAIFGGDAQSAPQTCRRVLELTGLRPKANLQAGSLGLLERKRLEMARALATSPKVLLLDEIAGGLTEAECHALVATIRDIHASGMAVIWIEHVVHALLAVVERLVVIDRGALVAQGDPKAVMADPMVQQLYLGIDADDAA</sequence>
<dbReference type="AlphaFoldDB" id="A0A1G7Q997"/>
<dbReference type="GO" id="GO:1903805">
    <property type="term" value="P:L-valine import across plasma membrane"/>
    <property type="evidence" value="ECO:0007669"/>
    <property type="project" value="TreeGrafter"/>
</dbReference>
<dbReference type="SMART" id="SM00382">
    <property type="entry name" value="AAA"/>
    <property type="match status" value="1"/>
</dbReference>
<dbReference type="Gene3D" id="3.40.50.300">
    <property type="entry name" value="P-loop containing nucleotide triphosphate hydrolases"/>
    <property type="match status" value="1"/>
</dbReference>
<dbReference type="GO" id="GO:0015192">
    <property type="term" value="F:L-phenylalanine transmembrane transporter activity"/>
    <property type="evidence" value="ECO:0007669"/>
    <property type="project" value="TreeGrafter"/>
</dbReference>
<dbReference type="GO" id="GO:0005524">
    <property type="term" value="F:ATP binding"/>
    <property type="evidence" value="ECO:0007669"/>
    <property type="project" value="UniProtKB-KW"/>
</dbReference>
<dbReference type="InterPro" id="IPR003439">
    <property type="entry name" value="ABC_transporter-like_ATP-bd"/>
</dbReference>
<dbReference type="InterPro" id="IPR027417">
    <property type="entry name" value="P-loop_NTPase"/>
</dbReference>
<dbReference type="Proteomes" id="UP000182284">
    <property type="component" value="Unassembled WGS sequence"/>
</dbReference>
<dbReference type="RefSeq" id="WP_074646096.1">
    <property type="nucleotide sequence ID" value="NZ_FNBL01000009.1"/>
</dbReference>
<dbReference type="GO" id="GO:0005304">
    <property type="term" value="F:L-valine transmembrane transporter activity"/>
    <property type="evidence" value="ECO:0007669"/>
    <property type="project" value="TreeGrafter"/>
</dbReference>
<keyword evidence="2" id="KW-0547">Nucleotide-binding</keyword>
<dbReference type="PANTHER" id="PTHR45772:SF7">
    <property type="entry name" value="AMINO ACID ABC TRANSPORTER ATP-BINDING PROTEIN"/>
    <property type="match status" value="1"/>
</dbReference>
<evidence type="ECO:0000256" key="2">
    <source>
        <dbReference type="ARBA" id="ARBA00022741"/>
    </source>
</evidence>
<dbReference type="GO" id="GO:0015188">
    <property type="term" value="F:L-isoleucine transmembrane transporter activity"/>
    <property type="evidence" value="ECO:0007669"/>
    <property type="project" value="TreeGrafter"/>
</dbReference>
<keyword evidence="3 5" id="KW-0067">ATP-binding</keyword>
<evidence type="ECO:0000256" key="1">
    <source>
        <dbReference type="ARBA" id="ARBA00022448"/>
    </source>
</evidence>
<dbReference type="GO" id="GO:0042941">
    <property type="term" value="P:D-alanine transmembrane transport"/>
    <property type="evidence" value="ECO:0007669"/>
    <property type="project" value="TreeGrafter"/>
</dbReference>
<dbReference type="Pfam" id="PF00005">
    <property type="entry name" value="ABC_tran"/>
    <property type="match status" value="1"/>
</dbReference>
<dbReference type="PANTHER" id="PTHR45772">
    <property type="entry name" value="CONSERVED COMPONENT OF ABC TRANSPORTER FOR NATURAL AMINO ACIDS-RELATED"/>
    <property type="match status" value="1"/>
</dbReference>
<accession>A0A1G7Q997</accession>
<dbReference type="InterPro" id="IPR051120">
    <property type="entry name" value="ABC_AA/LPS_Transport"/>
</dbReference>
<proteinExistence type="predicted"/>
<dbReference type="GO" id="GO:0005886">
    <property type="term" value="C:plasma membrane"/>
    <property type="evidence" value="ECO:0007669"/>
    <property type="project" value="TreeGrafter"/>
</dbReference>
<protein>
    <submittedName>
        <fullName evidence="5">Branched-chain amino acid transport system ATP-binding protein</fullName>
    </submittedName>
</protein>
<evidence type="ECO:0000313" key="5">
    <source>
        <dbReference type="EMBL" id="SDF95111.1"/>
    </source>
</evidence>
<dbReference type="GO" id="GO:0016887">
    <property type="term" value="F:ATP hydrolysis activity"/>
    <property type="evidence" value="ECO:0007669"/>
    <property type="project" value="InterPro"/>
</dbReference>
<keyword evidence="1" id="KW-0813">Transport</keyword>
<dbReference type="SUPFAM" id="SSF52540">
    <property type="entry name" value="P-loop containing nucleoside triphosphate hydrolases"/>
    <property type="match status" value="1"/>
</dbReference>
<gene>
    <name evidence="5" type="ORF">SAMN04488117_10958</name>
</gene>
<reference evidence="5 6" key="1">
    <citation type="submission" date="2016-10" db="EMBL/GenBank/DDBJ databases">
        <authorList>
            <person name="de Groot N.N."/>
        </authorList>
    </citation>
    <scope>NUCLEOTIDE SEQUENCE [LARGE SCALE GENOMIC DNA]</scope>
    <source>
        <strain evidence="5 6">DSM 27375</strain>
    </source>
</reference>
<evidence type="ECO:0000259" key="4">
    <source>
        <dbReference type="PROSITE" id="PS50893"/>
    </source>
</evidence>
<dbReference type="EMBL" id="FNBL01000009">
    <property type="protein sequence ID" value="SDF95111.1"/>
    <property type="molecule type" value="Genomic_DNA"/>
</dbReference>
<dbReference type="GO" id="GO:0015808">
    <property type="term" value="P:L-alanine transport"/>
    <property type="evidence" value="ECO:0007669"/>
    <property type="project" value="TreeGrafter"/>
</dbReference>
<dbReference type="PROSITE" id="PS50893">
    <property type="entry name" value="ABC_TRANSPORTER_2"/>
    <property type="match status" value="1"/>
</dbReference>